<dbReference type="InterPro" id="IPR035911">
    <property type="entry name" value="MurE/MurF_N"/>
</dbReference>
<evidence type="ECO:0000256" key="4">
    <source>
        <dbReference type="ARBA" id="ARBA00022984"/>
    </source>
</evidence>
<dbReference type="InterPro" id="IPR000713">
    <property type="entry name" value="Mur_ligase_N"/>
</dbReference>
<comment type="pathway">
    <text evidence="7 8">Cell wall biogenesis; peptidoglycan biosynthesis.</text>
</comment>
<feature type="binding site" evidence="7">
    <location>
        <position position="499"/>
    </location>
    <ligand>
        <name>meso-2,6-diaminopimelate</name>
        <dbReference type="ChEBI" id="CHEBI:57791"/>
    </ligand>
</feature>
<keyword evidence="7" id="KW-0460">Magnesium</keyword>
<dbReference type="PANTHER" id="PTHR23135">
    <property type="entry name" value="MUR LIGASE FAMILY MEMBER"/>
    <property type="match status" value="1"/>
</dbReference>
<dbReference type="Gene3D" id="3.40.1190.10">
    <property type="entry name" value="Mur-like, catalytic domain"/>
    <property type="match status" value="1"/>
</dbReference>
<feature type="modified residue" description="N6-carboxylysine" evidence="7">
    <location>
        <position position="235"/>
    </location>
</feature>
<keyword evidence="3 7" id="KW-0133">Cell shape</keyword>
<feature type="domain" description="Mur ligase central" evidence="12">
    <location>
        <begin position="124"/>
        <end position="327"/>
    </location>
</feature>
<dbReference type="UniPathway" id="UPA00219"/>
<evidence type="ECO:0000313" key="14">
    <source>
        <dbReference type="Proteomes" id="UP000195331"/>
    </source>
</evidence>
<feature type="domain" description="Mur ligase N-terminal catalytic" evidence="10">
    <location>
        <begin position="35"/>
        <end position="112"/>
    </location>
</feature>
<keyword evidence="7 13" id="KW-0436">Ligase</keyword>
<dbReference type="GO" id="GO:0008765">
    <property type="term" value="F:UDP-N-acetylmuramoylalanyl-D-glutamate-2,6-diaminopimelate ligase activity"/>
    <property type="evidence" value="ECO:0007669"/>
    <property type="project" value="UniProtKB-UniRule"/>
</dbReference>
<keyword evidence="2 7" id="KW-0132">Cell division</keyword>
<keyword evidence="7" id="KW-0067">ATP-binding</keyword>
<dbReference type="Gene3D" id="3.90.190.20">
    <property type="entry name" value="Mur ligase, C-terminal domain"/>
    <property type="match status" value="1"/>
</dbReference>
<evidence type="ECO:0000259" key="12">
    <source>
        <dbReference type="Pfam" id="PF08245"/>
    </source>
</evidence>
<feature type="binding site" evidence="7">
    <location>
        <position position="495"/>
    </location>
    <ligand>
        <name>meso-2,6-diaminopimelate</name>
        <dbReference type="ChEBI" id="CHEBI:57791"/>
    </ligand>
</feature>
<gene>
    <name evidence="7" type="primary">murE</name>
    <name evidence="13" type="ORF">BTO20_13600</name>
</gene>
<keyword evidence="14" id="KW-1185">Reference proteome</keyword>
<dbReference type="GO" id="GO:0005524">
    <property type="term" value="F:ATP binding"/>
    <property type="evidence" value="ECO:0007669"/>
    <property type="project" value="UniProtKB-UniRule"/>
</dbReference>
<feature type="binding site" evidence="7">
    <location>
        <position position="419"/>
    </location>
    <ligand>
        <name>meso-2,6-diaminopimelate</name>
        <dbReference type="ChEBI" id="CHEBI:57791"/>
    </ligand>
</feature>
<dbReference type="Pfam" id="PF01225">
    <property type="entry name" value="Mur_ligase"/>
    <property type="match status" value="1"/>
</dbReference>
<reference evidence="13 14" key="1">
    <citation type="submission" date="2017-04" db="EMBL/GenBank/DDBJ databases">
        <title>Whole Genome Sequence of 1,4-Dioxane Degrading Bacterium Mycobacterium dioxanotrophicus PH-06.</title>
        <authorList>
            <person name="He Y."/>
        </authorList>
    </citation>
    <scope>NUCLEOTIDE SEQUENCE [LARGE SCALE GENOMIC DNA]</scope>
    <source>
        <strain evidence="13 14">PH-06</strain>
    </source>
</reference>
<comment type="PTM">
    <text evidence="7">Carboxylation is probably crucial for Mg(2+) binding and, consequently, for the gamma-phosphate positioning of ATP.</text>
</comment>
<dbReference type="EMBL" id="CP020809">
    <property type="protein sequence ID" value="ART69484.1"/>
    <property type="molecule type" value="Genomic_DNA"/>
</dbReference>
<protein>
    <recommendedName>
        <fullName evidence="7">UDP-N-acetylmuramoyl-L-alanyl-D-glutamate--2,6-diaminopimelate ligase</fullName>
        <ecNumber evidence="7">6.3.2.13</ecNumber>
    </recommendedName>
    <alternativeName>
        <fullName evidence="7">Meso-A2pm-adding enzyme</fullName>
    </alternativeName>
    <alternativeName>
        <fullName evidence="7">Meso-diaminopimelate-adding enzyme</fullName>
    </alternativeName>
    <alternativeName>
        <fullName evidence="7">UDP-MurNAc-L-Ala-D-Glu:meso-diaminopimelate ligase</fullName>
    </alternativeName>
    <alternativeName>
        <fullName evidence="7">UDP-MurNAc-tripeptide synthetase</fullName>
    </alternativeName>
    <alternativeName>
        <fullName evidence="7">UDP-N-acetylmuramyl-tripeptide synthetase</fullName>
    </alternativeName>
</protein>
<dbReference type="SUPFAM" id="SSF53623">
    <property type="entry name" value="MurD-like peptide ligases, catalytic domain"/>
    <property type="match status" value="1"/>
</dbReference>
<feature type="domain" description="Mur ligase C-terminal" evidence="11">
    <location>
        <begin position="392"/>
        <end position="497"/>
    </location>
</feature>
<name>A0A1Y0C2Z0_9MYCO</name>
<dbReference type="GO" id="GO:0009252">
    <property type="term" value="P:peptidoglycan biosynthetic process"/>
    <property type="evidence" value="ECO:0007669"/>
    <property type="project" value="UniProtKB-UniRule"/>
</dbReference>
<evidence type="ECO:0000259" key="10">
    <source>
        <dbReference type="Pfam" id="PF01225"/>
    </source>
</evidence>
<feature type="binding site" evidence="7">
    <location>
        <begin position="168"/>
        <end position="169"/>
    </location>
    <ligand>
        <name>UDP-N-acetyl-alpha-D-muramoyl-L-alanyl-D-glutamate</name>
        <dbReference type="ChEBI" id="CHEBI:83900"/>
    </ligand>
</feature>
<dbReference type="PANTHER" id="PTHR23135:SF4">
    <property type="entry name" value="UDP-N-ACETYLMURAMOYL-L-ALANYL-D-GLUTAMATE--2,6-DIAMINOPIMELATE LIGASE MURE HOMOLOG, CHLOROPLASTIC"/>
    <property type="match status" value="1"/>
</dbReference>
<dbReference type="KEGG" id="mdx:BTO20_13600"/>
<dbReference type="NCBIfam" id="NF001124">
    <property type="entry name" value="PRK00139.1-2"/>
    <property type="match status" value="1"/>
</dbReference>
<dbReference type="AlphaFoldDB" id="A0A1Y0C2Z0"/>
<comment type="catalytic activity">
    <reaction evidence="7">
        <text>UDP-N-acetyl-alpha-D-muramoyl-L-alanyl-D-glutamate + meso-2,6-diaminopimelate + ATP = UDP-N-acetyl-alpha-D-muramoyl-L-alanyl-gamma-D-glutamyl-meso-2,6-diaminopimelate + ADP + phosphate + H(+)</text>
        <dbReference type="Rhea" id="RHEA:23676"/>
        <dbReference type="ChEBI" id="CHEBI:15378"/>
        <dbReference type="ChEBI" id="CHEBI:30616"/>
        <dbReference type="ChEBI" id="CHEBI:43474"/>
        <dbReference type="ChEBI" id="CHEBI:57791"/>
        <dbReference type="ChEBI" id="CHEBI:83900"/>
        <dbReference type="ChEBI" id="CHEBI:83905"/>
        <dbReference type="ChEBI" id="CHEBI:456216"/>
        <dbReference type="EC" id="6.3.2.13"/>
    </reaction>
</comment>
<dbReference type="InterPro" id="IPR005761">
    <property type="entry name" value="UDP-N-AcMur-Glu-dNH2Pim_ligase"/>
</dbReference>
<dbReference type="GO" id="GO:0071555">
    <property type="term" value="P:cell wall organization"/>
    <property type="evidence" value="ECO:0007669"/>
    <property type="project" value="UniProtKB-KW"/>
</dbReference>
<feature type="binding site" evidence="7">
    <location>
        <begin position="126"/>
        <end position="132"/>
    </location>
    <ligand>
        <name>ATP</name>
        <dbReference type="ChEBI" id="CHEBI:30616"/>
    </ligand>
</feature>
<evidence type="ECO:0000313" key="13">
    <source>
        <dbReference type="EMBL" id="ART69484.1"/>
    </source>
</evidence>
<evidence type="ECO:0000256" key="1">
    <source>
        <dbReference type="ARBA" id="ARBA00005898"/>
    </source>
</evidence>
<organism evidence="13 14">
    <name type="scientific">Mycobacterium dioxanotrophicus</name>
    <dbReference type="NCBI Taxonomy" id="482462"/>
    <lineage>
        <taxon>Bacteria</taxon>
        <taxon>Bacillati</taxon>
        <taxon>Actinomycetota</taxon>
        <taxon>Actinomycetes</taxon>
        <taxon>Mycobacteriales</taxon>
        <taxon>Mycobacteriaceae</taxon>
        <taxon>Mycobacterium</taxon>
    </lineage>
</organism>
<dbReference type="HAMAP" id="MF_00208">
    <property type="entry name" value="MurE"/>
    <property type="match status" value="1"/>
</dbReference>
<evidence type="ECO:0000256" key="5">
    <source>
        <dbReference type="ARBA" id="ARBA00023306"/>
    </source>
</evidence>
<keyword evidence="4 7" id="KW-0573">Peptidoglycan synthesis</keyword>
<dbReference type="SUPFAM" id="SSF53244">
    <property type="entry name" value="MurD-like peptide ligases, peptide-binding domain"/>
    <property type="match status" value="1"/>
</dbReference>
<dbReference type="Pfam" id="PF08245">
    <property type="entry name" value="Mur_ligase_M"/>
    <property type="match status" value="1"/>
</dbReference>
<dbReference type="InterPro" id="IPR036565">
    <property type="entry name" value="Mur-like_cat_sf"/>
</dbReference>
<feature type="binding site" evidence="7">
    <location>
        <begin position="443"/>
        <end position="446"/>
    </location>
    <ligand>
        <name>meso-2,6-diaminopimelate</name>
        <dbReference type="ChEBI" id="CHEBI:57791"/>
    </ligand>
</feature>
<dbReference type="InterPro" id="IPR013221">
    <property type="entry name" value="Mur_ligase_cen"/>
</dbReference>
<accession>A0A1Y0C2Z0</accession>
<dbReference type="EC" id="6.3.2.13" evidence="7"/>
<comment type="similarity">
    <text evidence="1 7">Belongs to the MurCDEF family. MurE subfamily.</text>
</comment>
<feature type="binding site" evidence="7">
    <location>
        <position position="203"/>
    </location>
    <ligand>
        <name>UDP-N-acetyl-alpha-D-muramoyl-L-alanyl-D-glutamate</name>
        <dbReference type="ChEBI" id="CHEBI:83900"/>
    </ligand>
</feature>
<dbReference type="Proteomes" id="UP000195331">
    <property type="component" value="Chromosome"/>
</dbReference>
<feature type="binding site" evidence="7">
    <location>
        <position position="40"/>
    </location>
    <ligand>
        <name>UDP-N-acetyl-alpha-D-muramoyl-L-alanyl-D-glutamate</name>
        <dbReference type="ChEBI" id="CHEBI:83900"/>
    </ligand>
</feature>
<evidence type="ECO:0000256" key="7">
    <source>
        <dbReference type="HAMAP-Rule" id="MF_00208"/>
    </source>
</evidence>
<dbReference type="OrthoDB" id="9800958at2"/>
<evidence type="ECO:0000256" key="9">
    <source>
        <dbReference type="SAM" id="MobiDB-lite"/>
    </source>
</evidence>
<dbReference type="NCBIfam" id="TIGR01085">
    <property type="entry name" value="murE"/>
    <property type="match status" value="1"/>
</dbReference>
<evidence type="ECO:0000256" key="6">
    <source>
        <dbReference type="ARBA" id="ARBA00023316"/>
    </source>
</evidence>
<keyword evidence="6 7" id="KW-0961">Cell wall biogenesis/degradation</keyword>
<comment type="subcellular location">
    <subcellularLocation>
        <location evidence="7 8">Cytoplasm</location>
    </subcellularLocation>
</comment>
<evidence type="ECO:0000259" key="11">
    <source>
        <dbReference type="Pfam" id="PF02875"/>
    </source>
</evidence>
<dbReference type="SUPFAM" id="SSF63418">
    <property type="entry name" value="MurE/MurF N-terminal domain"/>
    <property type="match status" value="1"/>
</dbReference>
<comment type="caution">
    <text evidence="7">Lacks conserved residue(s) required for the propagation of feature annotation.</text>
</comment>
<comment type="function">
    <text evidence="7">Catalyzes the addition of meso-diaminopimelic acid to the nucleotide precursor UDP-N-acetylmuramoyl-L-alanyl-D-glutamate (UMAG) in the biosynthesis of bacterial cell-wall peptidoglycan.</text>
</comment>
<dbReference type="RefSeq" id="WP_087076648.1">
    <property type="nucleotide sequence ID" value="NZ_CP020809.1"/>
</dbReference>
<dbReference type="GO" id="GO:0000287">
    <property type="term" value="F:magnesium ion binding"/>
    <property type="evidence" value="ECO:0007669"/>
    <property type="project" value="UniProtKB-UniRule"/>
</dbReference>
<dbReference type="InterPro" id="IPR004101">
    <property type="entry name" value="Mur_ligase_C"/>
</dbReference>
<sequence>MKPRPSHSAGELLASLAEQIQAVPSGASGLPELRVTGVTLRGQDARPGDLFAALPGSAAHGARYAADAVARGAVAVLTDATGVAELADLPGVPVLIHPDPRSVLGELAAAVYGNPADRLRVIGVTGTSGKTTTTYLVEAGLRAAGRVAGLIGTVGVRIDGNDLPSALTTPEAPDLQALLAVMVERGVDTVVMEVSSHALVLGRVDGLRFAVGGFTNLSRDHLDFHPTMQDYFEAKARLFDPASPNHAAAAVICVDDEAGRAMAQRAEDPVTVSATGRSADWAVQAVAAAGPGAQEFTVADPAGVHHELGIGLPGGYNVANAALALALLDAVGVSPEQAAPGLRDAAVPGRLQAIDRGQPFLALVDYAHKPGALEAVLHTLRASAATGEELRASAATGEGIRASGESARLAVVFGAGGNRDAGKREPMGRVAADLADLVVVTDDNPRDEDPATIRAAIMAGAAAGAAEVVEVGDRRAAIEHAVAWARPGDIVLIAGKGHESGQTGGGQTRPFDDRDELAAALEKLQAGTQRVGEPGESGA</sequence>
<keyword evidence="7" id="KW-0963">Cytoplasm</keyword>
<evidence type="ECO:0000256" key="2">
    <source>
        <dbReference type="ARBA" id="ARBA00022618"/>
    </source>
</evidence>
<evidence type="ECO:0000256" key="3">
    <source>
        <dbReference type="ARBA" id="ARBA00022960"/>
    </source>
</evidence>
<proteinExistence type="inferred from homology"/>
<keyword evidence="5 7" id="KW-0131">Cell cycle</keyword>
<dbReference type="GO" id="GO:0051301">
    <property type="term" value="P:cell division"/>
    <property type="evidence" value="ECO:0007669"/>
    <property type="project" value="UniProtKB-KW"/>
</dbReference>
<comment type="cofactor">
    <cofactor evidence="7">
        <name>Mg(2+)</name>
        <dbReference type="ChEBI" id="CHEBI:18420"/>
    </cofactor>
</comment>
<dbReference type="InterPro" id="IPR036615">
    <property type="entry name" value="Mur_ligase_C_dom_sf"/>
</dbReference>
<feature type="region of interest" description="Disordered" evidence="9">
    <location>
        <begin position="496"/>
        <end position="515"/>
    </location>
</feature>
<keyword evidence="7" id="KW-0547">Nucleotide-binding</keyword>
<dbReference type="GO" id="GO:0008360">
    <property type="term" value="P:regulation of cell shape"/>
    <property type="evidence" value="ECO:0007669"/>
    <property type="project" value="UniProtKB-KW"/>
</dbReference>
<feature type="short sequence motif" description="Meso-diaminopimelate recognition motif" evidence="7">
    <location>
        <begin position="443"/>
        <end position="446"/>
    </location>
</feature>
<dbReference type="Pfam" id="PF02875">
    <property type="entry name" value="Mur_ligase_C"/>
    <property type="match status" value="1"/>
</dbReference>
<feature type="binding site" evidence="7">
    <location>
        <position position="195"/>
    </location>
    <ligand>
        <name>UDP-N-acetyl-alpha-D-muramoyl-L-alanyl-D-glutamate</name>
        <dbReference type="ChEBI" id="CHEBI:83900"/>
    </ligand>
</feature>
<dbReference type="GO" id="GO:0005737">
    <property type="term" value="C:cytoplasm"/>
    <property type="evidence" value="ECO:0007669"/>
    <property type="project" value="UniProtKB-SubCell"/>
</dbReference>
<dbReference type="Gene3D" id="3.40.1390.10">
    <property type="entry name" value="MurE/MurF, N-terminal domain"/>
    <property type="match status" value="1"/>
</dbReference>
<evidence type="ECO:0000256" key="8">
    <source>
        <dbReference type="RuleBase" id="RU004135"/>
    </source>
</evidence>
<dbReference type="NCBIfam" id="NF001126">
    <property type="entry name" value="PRK00139.1-4"/>
    <property type="match status" value="1"/>
</dbReference>